<reference evidence="1 2" key="1">
    <citation type="submission" date="2021-05" db="EMBL/GenBank/DDBJ databases">
        <title>A Polyphasic approach of four new species of the genus Ohtaekwangia: Ohtaekwangia histidinii sp. nov., Ohtaekwangia cretensis sp. nov., Ohtaekwangia indiensis sp. nov., Ohtaekwangia reichenbachii sp. nov. from diverse environment.</title>
        <authorList>
            <person name="Octaviana S."/>
        </authorList>
    </citation>
    <scope>NUCLEOTIDE SEQUENCE [LARGE SCALE GENOMIC DNA]</scope>
    <source>
        <strain evidence="1 2">PWU20</strain>
    </source>
</reference>
<keyword evidence="2" id="KW-1185">Reference proteome</keyword>
<dbReference type="Proteomes" id="UP000772618">
    <property type="component" value="Unassembled WGS sequence"/>
</dbReference>
<evidence type="ECO:0000313" key="1">
    <source>
        <dbReference type="EMBL" id="MBT1702936.1"/>
    </source>
</evidence>
<gene>
    <name evidence="1" type="ORF">KK060_06575</name>
</gene>
<sequence length="175" mass="20229">MHLELKSFMFQVEQMRMAQIRESELKEQVDKYANVELTKSLWDVREMKRQLETVVDHSIRDFNKGLVYGAGPNPLAVRIAPEQEAADTDFKTALEQNLKTWEAELQQVQKEIVDQAIIDVKDGQRSDNYYALEKRETELKDNISVAKTKLNMVQERVQSPLFANTINEIVTSAKV</sequence>
<evidence type="ECO:0000313" key="2">
    <source>
        <dbReference type="Proteomes" id="UP000772618"/>
    </source>
</evidence>
<protein>
    <submittedName>
        <fullName evidence="1">Uncharacterized protein</fullName>
    </submittedName>
</protein>
<comment type="caution">
    <text evidence="1">The sequence shown here is derived from an EMBL/GenBank/DDBJ whole genome shotgun (WGS) entry which is preliminary data.</text>
</comment>
<dbReference type="EMBL" id="JAHESD010000010">
    <property type="protein sequence ID" value="MBT1702936.1"/>
    <property type="molecule type" value="Genomic_DNA"/>
</dbReference>
<organism evidence="1 2">
    <name type="scientific">Chryseosolibacter indicus</name>
    <dbReference type="NCBI Taxonomy" id="2782351"/>
    <lineage>
        <taxon>Bacteria</taxon>
        <taxon>Pseudomonadati</taxon>
        <taxon>Bacteroidota</taxon>
        <taxon>Cytophagia</taxon>
        <taxon>Cytophagales</taxon>
        <taxon>Chryseotaleaceae</taxon>
        <taxon>Chryseosolibacter</taxon>
    </lineage>
</organism>
<name>A0ABS5VNJ4_9BACT</name>
<accession>A0ABS5VNJ4</accession>
<proteinExistence type="predicted"/>